<evidence type="ECO:0000313" key="2">
    <source>
        <dbReference type="Proteomes" id="UP000297535"/>
    </source>
</evidence>
<keyword evidence="2" id="KW-1185">Reference proteome</keyword>
<dbReference type="RefSeq" id="WP_135420081.1">
    <property type="nucleotide sequence ID" value="NZ_SRLB01000075.1"/>
</dbReference>
<organism evidence="1 2">
    <name type="scientific">Methylobacterium nonmethylotrophicum</name>
    <dbReference type="NCBI Taxonomy" id="1141884"/>
    <lineage>
        <taxon>Bacteria</taxon>
        <taxon>Pseudomonadati</taxon>
        <taxon>Pseudomonadota</taxon>
        <taxon>Alphaproteobacteria</taxon>
        <taxon>Hyphomicrobiales</taxon>
        <taxon>Methylobacteriaceae</taxon>
        <taxon>Methylobacterium</taxon>
    </lineage>
</organism>
<accession>A0A4Z0NCB8</accession>
<name>A0A4Z0NCB8_9HYPH</name>
<reference evidence="1 2" key="1">
    <citation type="submission" date="2019-04" db="EMBL/GenBank/DDBJ databases">
        <authorList>
            <person name="Feng G."/>
            <person name="Zhu H."/>
        </authorList>
    </citation>
    <scope>NUCLEOTIDE SEQUENCE [LARGE SCALE GENOMIC DNA]</scope>
    <source>
        <strain evidence="1 2">6HR-1</strain>
    </source>
</reference>
<dbReference type="EMBL" id="SRLB01000075">
    <property type="protein sequence ID" value="TGD91679.1"/>
    <property type="molecule type" value="Genomic_DNA"/>
</dbReference>
<dbReference type="AlphaFoldDB" id="A0A4Z0NCB8"/>
<comment type="caution">
    <text evidence="1">The sequence shown here is derived from an EMBL/GenBank/DDBJ whole genome shotgun (WGS) entry which is preliminary data.</text>
</comment>
<dbReference type="Proteomes" id="UP000297535">
    <property type="component" value="Unassembled WGS sequence"/>
</dbReference>
<evidence type="ECO:0000313" key="1">
    <source>
        <dbReference type="EMBL" id="TGD91679.1"/>
    </source>
</evidence>
<proteinExistence type="predicted"/>
<gene>
    <name evidence="1" type="ORF">EU555_35610</name>
</gene>
<protein>
    <submittedName>
        <fullName evidence="1">Uncharacterized protein</fullName>
    </submittedName>
</protein>
<dbReference type="OrthoDB" id="7997937at2"/>
<sequence>MDDIPEATGRAGYKTRVRVEKPHVSLYAAPETLLAIKRLALDKGTTAQALYRRGLYLMLQENGLYLDKAEDDV</sequence>